<name>A0A0M2R801_9PROT</name>
<keyword evidence="4" id="KW-1185">Reference proteome</keyword>
<proteinExistence type="predicted"/>
<dbReference type="OrthoDB" id="9803598at2"/>
<feature type="domain" description="Chorismate-utilising enzyme C-terminal" evidence="2">
    <location>
        <begin position="129"/>
        <end position="383"/>
    </location>
</feature>
<dbReference type="PANTHER" id="PTHR11236">
    <property type="entry name" value="AMINOBENZOATE/ANTHRANILATE SYNTHASE"/>
    <property type="match status" value="1"/>
</dbReference>
<dbReference type="InterPro" id="IPR043132">
    <property type="entry name" value="BCAT-like_C"/>
</dbReference>
<evidence type="ECO:0000313" key="4">
    <source>
        <dbReference type="Proteomes" id="UP000034491"/>
    </source>
</evidence>
<dbReference type="EMBL" id="LANI01000003">
    <property type="protein sequence ID" value="KKJ77781.1"/>
    <property type="molecule type" value="Genomic_DNA"/>
</dbReference>
<comment type="caution">
    <text evidence="3">The sequence shown here is derived from an EMBL/GenBank/DDBJ whole genome shotgun (WGS) entry which is preliminary data.</text>
</comment>
<dbReference type="GO" id="GO:0046820">
    <property type="term" value="F:4-amino-4-deoxychorismate synthase activity"/>
    <property type="evidence" value="ECO:0007669"/>
    <property type="project" value="TreeGrafter"/>
</dbReference>
<dbReference type="PRINTS" id="PR00095">
    <property type="entry name" value="ANTSNTHASEI"/>
</dbReference>
<dbReference type="InterPro" id="IPR001544">
    <property type="entry name" value="Aminotrans_IV"/>
</dbReference>
<dbReference type="NCBIfam" id="TIGR00553">
    <property type="entry name" value="pabB"/>
    <property type="match status" value="1"/>
</dbReference>
<dbReference type="Pfam" id="PF00425">
    <property type="entry name" value="Chorismate_bind"/>
    <property type="match status" value="1"/>
</dbReference>
<organism evidence="3 4">
    <name type="scientific">Kiloniella litopenaei</name>
    <dbReference type="NCBI Taxonomy" id="1549748"/>
    <lineage>
        <taxon>Bacteria</taxon>
        <taxon>Pseudomonadati</taxon>
        <taxon>Pseudomonadota</taxon>
        <taxon>Alphaproteobacteria</taxon>
        <taxon>Rhodospirillales</taxon>
        <taxon>Kiloniellaceae</taxon>
        <taxon>Kiloniella</taxon>
    </lineage>
</organism>
<evidence type="ECO:0000313" key="3">
    <source>
        <dbReference type="EMBL" id="KKJ77781.1"/>
    </source>
</evidence>
<dbReference type="Gene3D" id="3.30.470.10">
    <property type="match status" value="1"/>
</dbReference>
<dbReference type="InterPro" id="IPR015890">
    <property type="entry name" value="Chorismate_C"/>
</dbReference>
<dbReference type="AlphaFoldDB" id="A0A0M2R801"/>
<protein>
    <recommendedName>
        <fullName evidence="1">Probable branched-chain-amino-acid aminotransferase</fullName>
    </recommendedName>
</protein>
<dbReference type="InterPro" id="IPR005801">
    <property type="entry name" value="ADC_synthase"/>
</dbReference>
<dbReference type="InterPro" id="IPR043131">
    <property type="entry name" value="BCAT-like_N"/>
</dbReference>
<dbReference type="Pfam" id="PF01063">
    <property type="entry name" value="Aminotran_4"/>
    <property type="match status" value="1"/>
</dbReference>
<dbReference type="InterPro" id="IPR019999">
    <property type="entry name" value="Anth_synth_I-like"/>
</dbReference>
<dbReference type="SUPFAM" id="SSF56322">
    <property type="entry name" value="ADC synthase"/>
    <property type="match status" value="1"/>
</dbReference>
<dbReference type="GO" id="GO:0000162">
    <property type="term" value="P:L-tryptophan biosynthetic process"/>
    <property type="evidence" value="ECO:0007669"/>
    <property type="project" value="TreeGrafter"/>
</dbReference>
<dbReference type="PATRIC" id="fig|1549748.8.peg.2467"/>
<accession>A0A0M2R801</accession>
<reference evidence="3 4" key="1">
    <citation type="submission" date="2015-03" db="EMBL/GenBank/DDBJ databases">
        <title>Genome sequence of Kiloniella sp. P1-1, isolated from the gut microflora of Pacific white shrimp, Penaeus vannamei.</title>
        <authorList>
            <person name="Shao Z."/>
            <person name="Wang L."/>
            <person name="Li X."/>
        </authorList>
    </citation>
    <scope>NUCLEOTIDE SEQUENCE [LARGE SCALE GENOMIC DNA]</scope>
    <source>
        <strain evidence="3 4">P1-1</strain>
    </source>
</reference>
<dbReference type="Gene3D" id="3.20.10.10">
    <property type="entry name" value="D-amino Acid Aminotransferase, subunit A, domain 2"/>
    <property type="match status" value="1"/>
</dbReference>
<dbReference type="SUPFAM" id="SSF56752">
    <property type="entry name" value="D-aminoacid aminotransferase-like PLP-dependent enzymes"/>
    <property type="match status" value="1"/>
</dbReference>
<dbReference type="STRING" id="1549748.WH95_04920"/>
<dbReference type="RefSeq" id="WP_046503789.1">
    <property type="nucleotide sequence ID" value="NZ_LANI01000003.1"/>
</dbReference>
<dbReference type="GO" id="GO:0009396">
    <property type="term" value="P:folic acid-containing compound biosynthetic process"/>
    <property type="evidence" value="ECO:0007669"/>
    <property type="project" value="InterPro"/>
</dbReference>
<dbReference type="Proteomes" id="UP000034491">
    <property type="component" value="Unassembled WGS sequence"/>
</dbReference>
<evidence type="ECO:0000259" key="2">
    <source>
        <dbReference type="Pfam" id="PF00425"/>
    </source>
</evidence>
<dbReference type="InterPro" id="IPR036038">
    <property type="entry name" value="Aminotransferase-like"/>
</dbReference>
<dbReference type="InterPro" id="IPR005802">
    <property type="entry name" value="ADC_synth_comp_1"/>
</dbReference>
<sequence length="615" mass="69018">MNEYLHKQEHPFVLLDDTLSGKGSILFINPGKIISCERPEELQATFSLVEQERQTGKHLAGFLSYELGYLLEDKLTPLLPSNKDRNVPLLWFGSFDDAITLNPAEAHKFLARQRSGDYNLANLKPSMDEQSYCDAIHKVQDYIAAGDTYQVNYTFKHHFDISGDPIALFQELRQRQNVSNGAYIETGQHTILSLSPEIFLSTQGVEARTRPMKGTVQRGKSPAEDNENKVWLTKDEKSRAENLMIVDLLRNDMGRVCEVGSVKVTELFTVETYRSLHQMTSNIIGKLRSEINPVDLIKQLFPCGSITGAPKVRTMEIISELEEQPRGVYTGSLGHIAPNGDTRFNVAIRTLMVDRNGKGEMGIGSGIVYDSSPEAEYQECLLKGQFLSGNLAGYAKPLFDLIETLRWEEGTGYFLLEEHLERLENSAGFFAYPFDRESVCSALQNIELEGTQRVRLLLHKDGTTTVTATPMEQPDPQKSIGFVVSDKTVDSSDIFFYHKTTRREFYEDELAEQSKSTGCTEVLFTNEHGEVTEGARTNVFIEIEGKLLTPPISSGVLNGTLRTHLLKTGYKDLTEAVLTLDDLKRADAIFFGNSVRNLMPAQLISKKHYLKKATS</sequence>
<dbReference type="Gene3D" id="3.60.120.10">
    <property type="entry name" value="Anthranilate synthase"/>
    <property type="match status" value="1"/>
</dbReference>
<gene>
    <name evidence="3" type="ORF">WH95_04920</name>
</gene>
<dbReference type="PANTHER" id="PTHR11236:SF50">
    <property type="entry name" value="AMINODEOXYCHORISMATE SYNTHASE COMPONENT 1"/>
    <property type="match status" value="1"/>
</dbReference>
<evidence type="ECO:0000256" key="1">
    <source>
        <dbReference type="ARBA" id="ARBA00014472"/>
    </source>
</evidence>